<comment type="subcellular location">
    <subcellularLocation>
        <location evidence="1">Cytoplasm</location>
    </subcellularLocation>
</comment>
<dbReference type="SMART" id="SM00448">
    <property type="entry name" value="REC"/>
    <property type="match status" value="1"/>
</dbReference>
<name>A0ABU6MN74_9BACI</name>
<keyword evidence="8" id="KW-0804">Transcription</keyword>
<reference evidence="11 12" key="1">
    <citation type="submission" date="2023-03" db="EMBL/GenBank/DDBJ databases">
        <title>Bacillus Genome Sequencing.</title>
        <authorList>
            <person name="Dunlap C."/>
        </authorList>
    </citation>
    <scope>NUCLEOTIDE SEQUENCE [LARGE SCALE GENOMIC DNA]</scope>
    <source>
        <strain evidence="11 12">B-23453</strain>
    </source>
</reference>
<dbReference type="InterPro" id="IPR048714">
    <property type="entry name" value="DpiA-like_HTH"/>
</dbReference>
<dbReference type="Pfam" id="PF00072">
    <property type="entry name" value="Response_reg"/>
    <property type="match status" value="1"/>
</dbReference>
<dbReference type="InterPro" id="IPR051271">
    <property type="entry name" value="2C-system_Tx_regulators"/>
</dbReference>
<comment type="caution">
    <text evidence="11">The sequence shown here is derived from an EMBL/GenBank/DDBJ whole genome shotgun (WGS) entry which is preliminary data.</text>
</comment>
<evidence type="ECO:0000256" key="3">
    <source>
        <dbReference type="ARBA" id="ARBA00022553"/>
    </source>
</evidence>
<dbReference type="PROSITE" id="PS50110">
    <property type="entry name" value="RESPONSE_REGULATORY"/>
    <property type="match status" value="1"/>
</dbReference>
<evidence type="ECO:0000256" key="2">
    <source>
        <dbReference type="ARBA" id="ARBA00022490"/>
    </source>
</evidence>
<keyword evidence="7" id="KW-0010">Activator</keyword>
<feature type="modified residue" description="4-aspartylphosphate" evidence="9">
    <location>
        <position position="63"/>
    </location>
</feature>
<evidence type="ECO:0000256" key="7">
    <source>
        <dbReference type="ARBA" id="ARBA00023159"/>
    </source>
</evidence>
<evidence type="ECO:0000256" key="1">
    <source>
        <dbReference type="ARBA" id="ARBA00004496"/>
    </source>
</evidence>
<evidence type="ECO:0000256" key="9">
    <source>
        <dbReference type="PROSITE-ProRule" id="PRU00169"/>
    </source>
</evidence>
<dbReference type="InterPro" id="IPR024187">
    <property type="entry name" value="Sig_transdc_resp-reg_cit/mal"/>
</dbReference>
<dbReference type="Gene3D" id="3.40.50.2300">
    <property type="match status" value="1"/>
</dbReference>
<evidence type="ECO:0000256" key="6">
    <source>
        <dbReference type="ARBA" id="ARBA00023125"/>
    </source>
</evidence>
<keyword evidence="3 9" id="KW-0597">Phosphoprotein</keyword>
<keyword evidence="2" id="KW-0963">Cytoplasm</keyword>
<dbReference type="InterPro" id="IPR011006">
    <property type="entry name" value="CheY-like_superfamily"/>
</dbReference>
<evidence type="ECO:0000259" key="10">
    <source>
        <dbReference type="PROSITE" id="PS50110"/>
    </source>
</evidence>
<protein>
    <submittedName>
        <fullName evidence="11">Response regulator</fullName>
    </submittedName>
</protein>
<evidence type="ECO:0000313" key="11">
    <source>
        <dbReference type="EMBL" id="MED1205431.1"/>
    </source>
</evidence>
<evidence type="ECO:0000256" key="5">
    <source>
        <dbReference type="ARBA" id="ARBA00023015"/>
    </source>
</evidence>
<dbReference type="EMBL" id="JARMAB010000032">
    <property type="protein sequence ID" value="MED1205431.1"/>
    <property type="molecule type" value="Genomic_DNA"/>
</dbReference>
<evidence type="ECO:0000256" key="8">
    <source>
        <dbReference type="ARBA" id="ARBA00023163"/>
    </source>
</evidence>
<dbReference type="CDD" id="cd19925">
    <property type="entry name" value="REC_citrate_TCS"/>
    <property type="match status" value="1"/>
</dbReference>
<organism evidence="11 12">
    <name type="scientific">Heyndrickxia acidicola</name>
    <dbReference type="NCBI Taxonomy" id="209389"/>
    <lineage>
        <taxon>Bacteria</taxon>
        <taxon>Bacillati</taxon>
        <taxon>Bacillota</taxon>
        <taxon>Bacilli</taxon>
        <taxon>Bacillales</taxon>
        <taxon>Bacillaceae</taxon>
        <taxon>Heyndrickxia</taxon>
    </lineage>
</organism>
<dbReference type="Pfam" id="PF20714">
    <property type="entry name" value="HTH_64"/>
    <property type="match status" value="1"/>
</dbReference>
<sequence length="242" mass="27912">MSKKFNPLENIQVLIIDDDVRISEINRRFVEKIEGYTVIGIATNKQEAKEQLEVLCPDLVLLDIYFPDMSGLDFLRFIKEVQPDTDVIMITAAKEVRAVKNAIRSGVYDFIVKPVIFERFQTTLLNYKKFRNRLNKLAQENQKINQHEIDELFINTDASAFKRKDNYHFPKGIDQLTLEKVKAAAQEMNYGSSAEQIGSKIGISRTTARRYLEYLVSQGEVEATLSYGDVGRPERIYQSFNK</sequence>
<dbReference type="PANTHER" id="PTHR45526:SF1">
    <property type="entry name" value="TRANSCRIPTIONAL REGULATORY PROTEIN DCUR-RELATED"/>
    <property type="match status" value="1"/>
</dbReference>
<feature type="domain" description="Response regulatory" evidence="10">
    <location>
        <begin position="12"/>
        <end position="128"/>
    </location>
</feature>
<dbReference type="PIRSF" id="PIRSF006171">
    <property type="entry name" value="RR_citrat_malat"/>
    <property type="match status" value="1"/>
</dbReference>
<gene>
    <name evidence="11" type="ORF">P4T90_20485</name>
</gene>
<keyword evidence="6" id="KW-0238">DNA-binding</keyword>
<dbReference type="RefSeq" id="WP_198160167.1">
    <property type="nucleotide sequence ID" value="NZ_JARMAB010000032.1"/>
</dbReference>
<dbReference type="Proteomes" id="UP001341444">
    <property type="component" value="Unassembled WGS sequence"/>
</dbReference>
<dbReference type="PANTHER" id="PTHR45526">
    <property type="entry name" value="TRANSCRIPTIONAL REGULATORY PROTEIN DPIA"/>
    <property type="match status" value="1"/>
</dbReference>
<accession>A0ABU6MN74</accession>
<evidence type="ECO:0000256" key="4">
    <source>
        <dbReference type="ARBA" id="ARBA00023012"/>
    </source>
</evidence>
<proteinExistence type="predicted"/>
<keyword evidence="4" id="KW-0902">Two-component regulatory system</keyword>
<keyword evidence="12" id="KW-1185">Reference proteome</keyword>
<dbReference type="InterPro" id="IPR001789">
    <property type="entry name" value="Sig_transdc_resp-reg_receiver"/>
</dbReference>
<evidence type="ECO:0000313" key="12">
    <source>
        <dbReference type="Proteomes" id="UP001341444"/>
    </source>
</evidence>
<dbReference type="SUPFAM" id="SSF52172">
    <property type="entry name" value="CheY-like"/>
    <property type="match status" value="1"/>
</dbReference>
<keyword evidence="5" id="KW-0805">Transcription regulation</keyword>